<evidence type="ECO:0000256" key="1">
    <source>
        <dbReference type="ARBA" id="ARBA00004123"/>
    </source>
</evidence>
<feature type="compositionally biased region" description="Basic residues" evidence="8">
    <location>
        <begin position="84"/>
        <end position="95"/>
    </location>
</feature>
<accession>A0AA35TL53</accession>
<keyword evidence="11" id="KW-1185">Reference proteome</keyword>
<dbReference type="GO" id="GO:0006355">
    <property type="term" value="P:regulation of DNA-templated transcription"/>
    <property type="evidence" value="ECO:0007669"/>
    <property type="project" value="InterPro"/>
</dbReference>
<dbReference type="GO" id="GO:0005634">
    <property type="term" value="C:nucleus"/>
    <property type="evidence" value="ECO:0007669"/>
    <property type="project" value="UniProtKB-SubCell"/>
</dbReference>
<feature type="region of interest" description="Disordered" evidence="8">
    <location>
        <begin position="37"/>
        <end position="164"/>
    </location>
</feature>
<evidence type="ECO:0000256" key="3">
    <source>
        <dbReference type="ARBA" id="ARBA00022723"/>
    </source>
</evidence>
<dbReference type="PANTHER" id="PTHR13340">
    <property type="entry name" value="GATA ZINC FINGER DOMAIN-CONTAINING"/>
    <property type="match status" value="1"/>
</dbReference>
<keyword evidence="4 7" id="KW-0863">Zinc-finger</keyword>
<keyword evidence="5" id="KW-0862">Zinc</keyword>
<feature type="domain" description="GATA-type" evidence="9">
    <location>
        <begin position="10"/>
        <end position="34"/>
    </location>
</feature>
<dbReference type="PROSITE" id="PS50114">
    <property type="entry name" value="GATA_ZN_FINGER_2"/>
    <property type="match status" value="1"/>
</dbReference>
<evidence type="ECO:0000256" key="6">
    <source>
        <dbReference type="ARBA" id="ARBA00023242"/>
    </source>
</evidence>
<evidence type="ECO:0000313" key="11">
    <source>
        <dbReference type="Proteomes" id="UP001174909"/>
    </source>
</evidence>
<dbReference type="EMBL" id="CASHTH010003831">
    <property type="protein sequence ID" value="CAI8050039.1"/>
    <property type="molecule type" value="Genomic_DNA"/>
</dbReference>
<gene>
    <name evidence="10" type="ORF">GBAR_LOCUS27529</name>
</gene>
<dbReference type="GO" id="GO:0006325">
    <property type="term" value="P:chromatin organization"/>
    <property type="evidence" value="ECO:0007669"/>
    <property type="project" value="TreeGrafter"/>
</dbReference>
<evidence type="ECO:0000256" key="7">
    <source>
        <dbReference type="PROSITE-ProRule" id="PRU00094"/>
    </source>
</evidence>
<feature type="compositionally biased region" description="Low complexity" evidence="8">
    <location>
        <begin position="68"/>
        <end position="79"/>
    </location>
</feature>
<comment type="caution">
    <text evidence="10">The sequence shown here is derived from an EMBL/GenBank/DDBJ whole genome shotgun (WGS) entry which is preliminary data.</text>
</comment>
<dbReference type="PANTHER" id="PTHR13340:SF2">
    <property type="entry name" value="GATA ZINC FINGER DOMAIN-CONTAINING PROTEIN 1"/>
    <property type="match status" value="1"/>
</dbReference>
<proteinExistence type="predicted"/>
<dbReference type="GO" id="GO:0008270">
    <property type="term" value="F:zinc ion binding"/>
    <property type="evidence" value="ECO:0007669"/>
    <property type="project" value="UniProtKB-KW"/>
</dbReference>
<dbReference type="AlphaFoldDB" id="A0AA35TL53"/>
<feature type="compositionally biased region" description="Low complexity" evidence="8">
    <location>
        <begin position="108"/>
        <end position="125"/>
    </location>
</feature>
<evidence type="ECO:0000256" key="8">
    <source>
        <dbReference type="SAM" id="MobiDB-lite"/>
    </source>
</evidence>
<comment type="subcellular location">
    <subcellularLocation>
        <location evidence="1">Nucleus</location>
    </subcellularLocation>
</comment>
<protein>
    <recommendedName>
        <fullName evidence="2">GATA zinc finger domain-containing protein 1</fullName>
    </recommendedName>
</protein>
<sequence>MDGPTFPLVCARCKVTSSLMWEKNKEGEILCLECHSNSRQEPASVLSRSERPMTTAASSHSNREPVVATASSEPPSTSAGFTGRRTRQRNAKGRYGRAPAVENATKNSATPPSSASPAPMGGSQSPAPPPAPPSSSQQQTESNTTSSQKKGKTSSGRRSLIRVTKPTKAPAFDATVVTSDAVLHKGTRYEVGDIVSIMDENGRVYYALLRGFLEDQYAEKYAALTWLIPTTPNPKDFDPSLFVLGPEEDSPRDMECLDFVTHSPQSASFLPSLSRDSDLAMLWTGSKRRRIMFTS</sequence>
<dbReference type="InterPro" id="IPR039050">
    <property type="entry name" value="GATAD1"/>
</dbReference>
<evidence type="ECO:0000313" key="10">
    <source>
        <dbReference type="EMBL" id="CAI8050039.1"/>
    </source>
</evidence>
<evidence type="ECO:0000256" key="5">
    <source>
        <dbReference type="ARBA" id="ARBA00022833"/>
    </source>
</evidence>
<evidence type="ECO:0000256" key="2">
    <source>
        <dbReference type="ARBA" id="ARBA00014943"/>
    </source>
</evidence>
<dbReference type="Proteomes" id="UP001174909">
    <property type="component" value="Unassembled WGS sequence"/>
</dbReference>
<reference evidence="10" key="1">
    <citation type="submission" date="2023-03" db="EMBL/GenBank/DDBJ databases">
        <authorList>
            <person name="Steffen K."/>
            <person name="Cardenas P."/>
        </authorList>
    </citation>
    <scope>NUCLEOTIDE SEQUENCE</scope>
</reference>
<organism evidence="10 11">
    <name type="scientific">Geodia barretti</name>
    <name type="common">Barrett's horny sponge</name>
    <dbReference type="NCBI Taxonomy" id="519541"/>
    <lineage>
        <taxon>Eukaryota</taxon>
        <taxon>Metazoa</taxon>
        <taxon>Porifera</taxon>
        <taxon>Demospongiae</taxon>
        <taxon>Heteroscleromorpha</taxon>
        <taxon>Tetractinellida</taxon>
        <taxon>Astrophorina</taxon>
        <taxon>Geodiidae</taxon>
        <taxon>Geodia</taxon>
    </lineage>
</organism>
<keyword evidence="3" id="KW-0479">Metal-binding</keyword>
<evidence type="ECO:0000256" key="4">
    <source>
        <dbReference type="ARBA" id="ARBA00022771"/>
    </source>
</evidence>
<feature type="compositionally biased region" description="Low complexity" evidence="8">
    <location>
        <begin position="134"/>
        <end position="158"/>
    </location>
</feature>
<dbReference type="InterPro" id="IPR000679">
    <property type="entry name" value="Znf_GATA"/>
</dbReference>
<name>A0AA35TL53_GEOBA</name>
<keyword evidence="6" id="KW-0539">Nucleus</keyword>
<evidence type="ECO:0000259" key="9">
    <source>
        <dbReference type="PROSITE" id="PS50114"/>
    </source>
</evidence>
<dbReference type="GO" id="GO:0043565">
    <property type="term" value="F:sequence-specific DNA binding"/>
    <property type="evidence" value="ECO:0007669"/>
    <property type="project" value="InterPro"/>
</dbReference>